<evidence type="ECO:0000256" key="5">
    <source>
        <dbReference type="ARBA" id="ARBA00022989"/>
    </source>
</evidence>
<organism evidence="10 11">
    <name type="scientific">Schaalia hyovaginalis</name>
    <dbReference type="NCBI Taxonomy" id="29316"/>
    <lineage>
        <taxon>Bacteria</taxon>
        <taxon>Bacillati</taxon>
        <taxon>Actinomycetota</taxon>
        <taxon>Actinomycetes</taxon>
        <taxon>Actinomycetales</taxon>
        <taxon>Actinomycetaceae</taxon>
        <taxon>Schaalia</taxon>
    </lineage>
</organism>
<comment type="subcellular location">
    <subcellularLocation>
        <location evidence="1 7">Cell membrane</location>
        <topology evidence="1 7">Multi-pass membrane protein</topology>
    </subcellularLocation>
</comment>
<feature type="domain" description="ABC transmembrane type-1" evidence="9">
    <location>
        <begin position="98"/>
        <end position="310"/>
    </location>
</feature>
<feature type="transmembrane region" description="Helical" evidence="7">
    <location>
        <begin position="183"/>
        <end position="209"/>
    </location>
</feature>
<evidence type="ECO:0000313" key="10">
    <source>
        <dbReference type="EMBL" id="MBB6333517.1"/>
    </source>
</evidence>
<dbReference type="CDD" id="cd06261">
    <property type="entry name" value="TM_PBP2"/>
    <property type="match status" value="1"/>
</dbReference>
<protein>
    <submittedName>
        <fullName evidence="10">Multiple sugar transport system permease protein</fullName>
    </submittedName>
</protein>
<keyword evidence="4 7" id="KW-0812">Transmembrane</keyword>
<evidence type="ECO:0000256" key="8">
    <source>
        <dbReference type="SAM" id="MobiDB-lite"/>
    </source>
</evidence>
<evidence type="ECO:0000259" key="9">
    <source>
        <dbReference type="PROSITE" id="PS50928"/>
    </source>
</evidence>
<dbReference type="InterPro" id="IPR035906">
    <property type="entry name" value="MetI-like_sf"/>
</dbReference>
<keyword evidence="6 7" id="KW-0472">Membrane</keyword>
<feature type="transmembrane region" description="Helical" evidence="7">
    <location>
        <begin position="289"/>
        <end position="309"/>
    </location>
</feature>
<keyword evidence="5 7" id="KW-1133">Transmembrane helix</keyword>
<reference evidence="10" key="1">
    <citation type="submission" date="2020-08" db="EMBL/GenBank/DDBJ databases">
        <title>Sequencing the genomes of 1000 actinobacteria strains.</title>
        <authorList>
            <person name="Klenk H.-P."/>
        </authorList>
    </citation>
    <scope>NUCLEOTIDE SEQUENCE</scope>
    <source>
        <strain evidence="10">DSM 10695</strain>
    </source>
</reference>
<keyword evidence="11" id="KW-1185">Reference proteome</keyword>
<evidence type="ECO:0000313" key="11">
    <source>
        <dbReference type="Proteomes" id="UP000617426"/>
    </source>
</evidence>
<dbReference type="AlphaFoldDB" id="A0A923IVU6"/>
<dbReference type="GO" id="GO:0005886">
    <property type="term" value="C:plasma membrane"/>
    <property type="evidence" value="ECO:0007669"/>
    <property type="project" value="UniProtKB-SubCell"/>
</dbReference>
<dbReference type="GO" id="GO:0055085">
    <property type="term" value="P:transmembrane transport"/>
    <property type="evidence" value="ECO:0007669"/>
    <property type="project" value="InterPro"/>
</dbReference>
<feature type="transmembrane region" description="Helical" evidence="7">
    <location>
        <begin position="40"/>
        <end position="67"/>
    </location>
</feature>
<dbReference type="Proteomes" id="UP000617426">
    <property type="component" value="Unassembled WGS sequence"/>
</dbReference>
<comment type="similarity">
    <text evidence="7">Belongs to the binding-protein-dependent transport system permease family.</text>
</comment>
<keyword evidence="10" id="KW-0762">Sugar transport</keyword>
<accession>A0A923IVU6</accession>
<dbReference type="EMBL" id="JACHMK010000001">
    <property type="protein sequence ID" value="MBB6333517.1"/>
    <property type="molecule type" value="Genomic_DNA"/>
</dbReference>
<evidence type="ECO:0000256" key="6">
    <source>
        <dbReference type="ARBA" id="ARBA00023136"/>
    </source>
</evidence>
<evidence type="ECO:0000256" key="1">
    <source>
        <dbReference type="ARBA" id="ARBA00004651"/>
    </source>
</evidence>
<evidence type="ECO:0000256" key="3">
    <source>
        <dbReference type="ARBA" id="ARBA00022475"/>
    </source>
</evidence>
<evidence type="ECO:0000256" key="7">
    <source>
        <dbReference type="RuleBase" id="RU363032"/>
    </source>
</evidence>
<comment type="caution">
    <text evidence="10">The sequence shown here is derived from an EMBL/GenBank/DDBJ whole genome shotgun (WGS) entry which is preliminary data.</text>
</comment>
<feature type="transmembrane region" description="Helical" evidence="7">
    <location>
        <begin position="136"/>
        <end position="156"/>
    </location>
</feature>
<dbReference type="PANTHER" id="PTHR30193:SF37">
    <property type="entry name" value="INNER MEMBRANE ABC TRANSPORTER PERMEASE PROTEIN YCJO"/>
    <property type="match status" value="1"/>
</dbReference>
<dbReference type="InterPro" id="IPR000515">
    <property type="entry name" value="MetI-like"/>
</dbReference>
<evidence type="ECO:0000256" key="4">
    <source>
        <dbReference type="ARBA" id="ARBA00022692"/>
    </source>
</evidence>
<sequence>MNASVPVREEASRNASPVRESRQGFVGRPRRRHGDGLKAAVYLAPGMLGFLCFIIVPLIASAIISLFDWSLFGGADFVGVSNYSRMLKGEDPAFWTVMRNTVVFALSYTALNLVISLGLSYWLQHLPDFWSRLLRVIFFIPVVTPMAGNALIWRLLLSDQGVVNAVIGKLGIGPISWLNTPSLAMASLLIMSLWQGLGYNIVVLTAGLNGLNTSVLEAAEIDGANGFQRFFQIVFPMISPTVFFCTIMTVIGAFKVFAQPYFLTAGGPGESTNTVVLYLYRNGFAFDKLGYASALAWVLFVVVMLLTALQFSQQKKWVNYDA</sequence>
<dbReference type="InterPro" id="IPR051393">
    <property type="entry name" value="ABC_transporter_permease"/>
</dbReference>
<dbReference type="Pfam" id="PF00528">
    <property type="entry name" value="BPD_transp_1"/>
    <property type="match status" value="1"/>
</dbReference>
<keyword evidence="2 7" id="KW-0813">Transport</keyword>
<keyword evidence="3" id="KW-1003">Cell membrane</keyword>
<dbReference type="PROSITE" id="PS50928">
    <property type="entry name" value="ABC_TM1"/>
    <property type="match status" value="1"/>
</dbReference>
<name>A0A923IVU6_9ACTO</name>
<dbReference type="SUPFAM" id="SSF161098">
    <property type="entry name" value="MetI-like"/>
    <property type="match status" value="1"/>
</dbReference>
<feature type="region of interest" description="Disordered" evidence="8">
    <location>
        <begin position="1"/>
        <end position="32"/>
    </location>
</feature>
<proteinExistence type="inferred from homology"/>
<gene>
    <name evidence="10" type="ORF">HD592_000082</name>
</gene>
<feature type="transmembrane region" description="Helical" evidence="7">
    <location>
        <begin position="102"/>
        <end position="124"/>
    </location>
</feature>
<evidence type="ECO:0000256" key="2">
    <source>
        <dbReference type="ARBA" id="ARBA00022448"/>
    </source>
</evidence>
<dbReference type="Gene3D" id="1.10.3720.10">
    <property type="entry name" value="MetI-like"/>
    <property type="match status" value="1"/>
</dbReference>
<dbReference type="PANTHER" id="PTHR30193">
    <property type="entry name" value="ABC TRANSPORTER PERMEASE PROTEIN"/>
    <property type="match status" value="1"/>
</dbReference>
<feature type="transmembrane region" description="Helical" evidence="7">
    <location>
        <begin position="230"/>
        <end position="254"/>
    </location>
</feature>